<dbReference type="GO" id="GO:0052689">
    <property type="term" value="F:carboxylic ester hydrolase activity"/>
    <property type="evidence" value="ECO:0007669"/>
    <property type="project" value="UniProtKB-KW"/>
</dbReference>
<feature type="domain" description="Phospholipase/carboxylesterase/thioesterase" evidence="10">
    <location>
        <begin position="4"/>
        <end position="219"/>
    </location>
</feature>
<dbReference type="InterPro" id="IPR050565">
    <property type="entry name" value="LYPA1-2/EST-like"/>
</dbReference>
<organism evidence="11 12">
    <name type="scientific">Leucosporidium creatinivorum</name>
    <dbReference type="NCBI Taxonomy" id="106004"/>
    <lineage>
        <taxon>Eukaryota</taxon>
        <taxon>Fungi</taxon>
        <taxon>Dikarya</taxon>
        <taxon>Basidiomycota</taxon>
        <taxon>Pucciniomycotina</taxon>
        <taxon>Microbotryomycetes</taxon>
        <taxon>Leucosporidiales</taxon>
        <taxon>Leucosporidium</taxon>
    </lineage>
</organism>
<evidence type="ECO:0000259" key="10">
    <source>
        <dbReference type="Pfam" id="PF02230"/>
    </source>
</evidence>
<keyword evidence="4" id="KW-0719">Serine esterase</keyword>
<evidence type="ECO:0000313" key="12">
    <source>
        <dbReference type="Proteomes" id="UP000193467"/>
    </source>
</evidence>
<dbReference type="EMBL" id="MCGR01000117">
    <property type="protein sequence ID" value="ORY47193.1"/>
    <property type="molecule type" value="Genomic_DNA"/>
</dbReference>
<accession>A0A1Y2CJI5</accession>
<gene>
    <name evidence="11" type="ORF">BCR35DRAFT_310953</name>
</gene>
<reference evidence="11 12" key="1">
    <citation type="submission" date="2016-07" db="EMBL/GenBank/DDBJ databases">
        <title>Pervasive Adenine N6-methylation of Active Genes in Fungi.</title>
        <authorList>
            <consortium name="DOE Joint Genome Institute"/>
            <person name="Mondo S.J."/>
            <person name="Dannebaum R.O."/>
            <person name="Kuo R.C."/>
            <person name="Labutti K."/>
            <person name="Haridas S."/>
            <person name="Kuo A."/>
            <person name="Salamov A."/>
            <person name="Ahrendt S.R."/>
            <person name="Lipzen A."/>
            <person name="Sullivan W."/>
            <person name="Andreopoulos W.B."/>
            <person name="Clum A."/>
            <person name="Lindquist E."/>
            <person name="Daum C."/>
            <person name="Ramamoorthy G.K."/>
            <person name="Gryganskyi A."/>
            <person name="Culley D."/>
            <person name="Magnuson J.K."/>
            <person name="James T.Y."/>
            <person name="O'Malley M.A."/>
            <person name="Stajich J.E."/>
            <person name="Spatafora J.W."/>
            <person name="Visel A."/>
            <person name="Grigoriev I.V."/>
        </authorList>
    </citation>
    <scope>NUCLEOTIDE SEQUENCE [LARGE SCALE GENOMIC DNA]</scope>
    <source>
        <strain evidence="11 12">62-1032</strain>
    </source>
</reference>
<protein>
    <recommendedName>
        <fullName evidence="3">Acyl-protein thioesterase 1</fullName>
        <ecNumber evidence="2">3.1.2.22</ecNumber>
    </recommendedName>
    <alternativeName>
        <fullName evidence="8">Palmitoyl-protein hydrolase</fullName>
    </alternativeName>
</protein>
<comment type="catalytic activity">
    <reaction evidence="9">
        <text>S-hexadecanoyl-L-cysteinyl-[protein] + H2O = L-cysteinyl-[protein] + hexadecanoate + H(+)</text>
        <dbReference type="Rhea" id="RHEA:19233"/>
        <dbReference type="Rhea" id="RHEA-COMP:10131"/>
        <dbReference type="Rhea" id="RHEA-COMP:11032"/>
        <dbReference type="ChEBI" id="CHEBI:7896"/>
        <dbReference type="ChEBI" id="CHEBI:15377"/>
        <dbReference type="ChEBI" id="CHEBI:15378"/>
        <dbReference type="ChEBI" id="CHEBI:29950"/>
        <dbReference type="ChEBI" id="CHEBI:74151"/>
        <dbReference type="EC" id="3.1.2.22"/>
    </reaction>
</comment>
<dbReference type="PANTHER" id="PTHR10655">
    <property type="entry name" value="LYSOPHOSPHOLIPASE-RELATED"/>
    <property type="match status" value="1"/>
</dbReference>
<evidence type="ECO:0000256" key="8">
    <source>
        <dbReference type="ARBA" id="ARBA00031195"/>
    </source>
</evidence>
<dbReference type="GO" id="GO:0008474">
    <property type="term" value="F:palmitoyl-(protein) hydrolase activity"/>
    <property type="evidence" value="ECO:0007669"/>
    <property type="project" value="UniProtKB-EC"/>
</dbReference>
<evidence type="ECO:0000256" key="1">
    <source>
        <dbReference type="ARBA" id="ARBA00006499"/>
    </source>
</evidence>
<dbReference type="FunCoup" id="A0A1Y2CJI5">
    <property type="interactions" value="361"/>
</dbReference>
<dbReference type="InterPro" id="IPR029058">
    <property type="entry name" value="AB_hydrolase_fold"/>
</dbReference>
<dbReference type="Pfam" id="PF02230">
    <property type="entry name" value="Abhydrolase_2"/>
    <property type="match status" value="1"/>
</dbReference>
<dbReference type="Proteomes" id="UP000193467">
    <property type="component" value="Unassembled WGS sequence"/>
</dbReference>
<dbReference type="Gene3D" id="3.40.50.1820">
    <property type="entry name" value="alpha/beta hydrolase"/>
    <property type="match status" value="1"/>
</dbReference>
<keyword evidence="12" id="KW-1185">Reference proteome</keyword>
<dbReference type="EC" id="3.1.2.22" evidence="2"/>
<dbReference type="GO" id="GO:0005737">
    <property type="term" value="C:cytoplasm"/>
    <property type="evidence" value="ECO:0007669"/>
    <property type="project" value="TreeGrafter"/>
</dbReference>
<evidence type="ECO:0000256" key="2">
    <source>
        <dbReference type="ARBA" id="ARBA00012423"/>
    </source>
</evidence>
<dbReference type="AlphaFoldDB" id="A0A1Y2CJI5"/>
<dbReference type="GO" id="GO:0006631">
    <property type="term" value="P:fatty acid metabolic process"/>
    <property type="evidence" value="ECO:0007669"/>
    <property type="project" value="UniProtKB-KW"/>
</dbReference>
<evidence type="ECO:0000256" key="4">
    <source>
        <dbReference type="ARBA" id="ARBA00022487"/>
    </source>
</evidence>
<comment type="similarity">
    <text evidence="1">Belongs to the AB hydrolase superfamily. AB hydrolase 2 family.</text>
</comment>
<evidence type="ECO:0000256" key="6">
    <source>
        <dbReference type="ARBA" id="ARBA00022832"/>
    </source>
</evidence>
<dbReference type="InParanoid" id="A0A1Y2CJI5"/>
<sequence>MDPLIVKAPSEHTATIIFSHGLGDTAQGWLSAEQFSPHFPNLKWVLTNAPRREVTFAPGQKMTSWFDVRGLGGQPRDEDTEGMLASVEVIKQLVAAEERAGIPSERVVVGGFSQGGVISLLTGLTLEKQLAGILCLSGYLGLTHDNKINGLQQPISKTTPFFWGHGEADQMIKFDKAQRGHQRLLELGLSKLEWHAYPRMPHTLGQQETLDVVRWLQTVLA</sequence>
<dbReference type="InterPro" id="IPR003140">
    <property type="entry name" value="PLipase/COase/thioEstase"/>
</dbReference>
<keyword evidence="5" id="KW-0378">Hydrolase</keyword>
<proteinExistence type="inferred from homology"/>
<evidence type="ECO:0000313" key="11">
    <source>
        <dbReference type="EMBL" id="ORY47193.1"/>
    </source>
</evidence>
<dbReference type="PANTHER" id="PTHR10655:SF17">
    <property type="entry name" value="LYSOPHOSPHOLIPASE-LIKE PROTEIN 1"/>
    <property type="match status" value="1"/>
</dbReference>
<evidence type="ECO:0000256" key="5">
    <source>
        <dbReference type="ARBA" id="ARBA00022801"/>
    </source>
</evidence>
<dbReference type="SUPFAM" id="SSF53474">
    <property type="entry name" value="alpha/beta-Hydrolases"/>
    <property type="match status" value="1"/>
</dbReference>
<comment type="caution">
    <text evidence="11">The sequence shown here is derived from an EMBL/GenBank/DDBJ whole genome shotgun (WGS) entry which is preliminary data.</text>
</comment>
<evidence type="ECO:0000256" key="9">
    <source>
        <dbReference type="ARBA" id="ARBA00047337"/>
    </source>
</evidence>
<comment type="function">
    <text evidence="7">Hydrolyzes fatty acids from S-acylated cysteine residues in proteins with a strong preference for palmitoylated G-alpha proteins over other acyl substrates. Mediates the deacylation of G-alpha proteins such as GPA1 in vivo, but has weak or no activity toward palmitoylated Ras proteins. Has weak lysophospholipase activity in vitro; however such activity may not exist in vivo.</text>
</comment>
<evidence type="ECO:0000256" key="3">
    <source>
        <dbReference type="ARBA" id="ARBA00014923"/>
    </source>
</evidence>
<dbReference type="OrthoDB" id="2418081at2759"/>
<keyword evidence="6" id="KW-0276">Fatty acid metabolism</keyword>
<keyword evidence="6" id="KW-0443">Lipid metabolism</keyword>
<dbReference type="STRING" id="106004.A0A1Y2CJI5"/>
<name>A0A1Y2CJI5_9BASI</name>
<evidence type="ECO:0000256" key="7">
    <source>
        <dbReference type="ARBA" id="ARBA00029392"/>
    </source>
</evidence>